<dbReference type="PROSITE" id="PS00710">
    <property type="entry name" value="PGM_PMM"/>
    <property type="match status" value="1"/>
</dbReference>
<evidence type="ECO:0000256" key="1">
    <source>
        <dbReference type="ARBA" id="ARBA00001946"/>
    </source>
</evidence>
<gene>
    <name evidence="9" type="ORF">A3B92_03045</name>
</gene>
<dbReference type="InterPro" id="IPR016066">
    <property type="entry name" value="A-D-PHexomutase_CS"/>
</dbReference>
<evidence type="ECO:0000256" key="5">
    <source>
        <dbReference type="ARBA" id="ARBA00022842"/>
    </source>
</evidence>
<name>A0A1G1ZIF6_9BACT</name>
<keyword evidence="5" id="KW-0460">Magnesium</keyword>
<keyword evidence="6" id="KW-0413">Isomerase</keyword>
<evidence type="ECO:0000256" key="4">
    <source>
        <dbReference type="ARBA" id="ARBA00022723"/>
    </source>
</evidence>
<sequence>MKINSKIFKAYDVRGKYPEEINEEAVFEIVRRFSKIFRGKIVVGRDARLSSPSLYKAVLRGLRGEPKVKSKKLLYPLPPTLYPVGIITTPMLYFLVNHLKADGGIMVTASHNPKEYNGLKVVGKNARPISGLTIRKLVIK</sequence>
<evidence type="ECO:0000256" key="3">
    <source>
        <dbReference type="ARBA" id="ARBA00022553"/>
    </source>
</evidence>
<comment type="similarity">
    <text evidence="2">Belongs to the phosphohexose mutase family.</text>
</comment>
<dbReference type="STRING" id="1798404.A3B92_03045"/>
<feature type="domain" description="Alpha-D-phosphohexomutase alpha/beta/alpha" evidence="8">
    <location>
        <begin position="6"/>
        <end position="132"/>
    </location>
</feature>
<reference evidence="9 10" key="1">
    <citation type="journal article" date="2016" name="Nat. Commun.">
        <title>Thousands of microbial genomes shed light on interconnected biogeochemical processes in an aquifer system.</title>
        <authorList>
            <person name="Anantharaman K."/>
            <person name="Brown C.T."/>
            <person name="Hug L.A."/>
            <person name="Sharon I."/>
            <person name="Castelle C.J."/>
            <person name="Probst A.J."/>
            <person name="Thomas B.C."/>
            <person name="Singh A."/>
            <person name="Wilkins M.J."/>
            <person name="Karaoz U."/>
            <person name="Brodie E.L."/>
            <person name="Williams K.H."/>
            <person name="Hubbard S.S."/>
            <person name="Banfield J.F."/>
        </authorList>
    </citation>
    <scope>NUCLEOTIDE SEQUENCE [LARGE SCALE GENOMIC DNA]</scope>
</reference>
<keyword evidence="3" id="KW-0597">Phosphoprotein</keyword>
<dbReference type="GO" id="GO:0000287">
    <property type="term" value="F:magnesium ion binding"/>
    <property type="evidence" value="ECO:0007669"/>
    <property type="project" value="InterPro"/>
</dbReference>
<dbReference type="Proteomes" id="UP000177960">
    <property type="component" value="Unassembled WGS sequence"/>
</dbReference>
<dbReference type="InterPro" id="IPR005844">
    <property type="entry name" value="A-D-PHexomutase_a/b/a-I"/>
</dbReference>
<dbReference type="Pfam" id="PF02878">
    <property type="entry name" value="PGM_PMM_I"/>
    <property type="match status" value="1"/>
</dbReference>
<dbReference type="InterPro" id="IPR016055">
    <property type="entry name" value="A-D-PHexomutase_a/b/a-I/II/III"/>
</dbReference>
<evidence type="ECO:0000259" key="8">
    <source>
        <dbReference type="Pfam" id="PF02878"/>
    </source>
</evidence>
<protein>
    <recommendedName>
        <fullName evidence="8">Alpha-D-phosphohexomutase alpha/beta/alpha domain-containing protein</fullName>
    </recommendedName>
</protein>
<keyword evidence="4" id="KW-0479">Metal-binding</keyword>
<accession>A0A1G1ZIF6</accession>
<comment type="cofactor">
    <cofactor evidence="1">
        <name>Mg(2+)</name>
        <dbReference type="ChEBI" id="CHEBI:18420"/>
    </cofactor>
</comment>
<dbReference type="PANTHER" id="PTHR43771:SF1">
    <property type="entry name" value="PHOSPHOMANNOMUTASE"/>
    <property type="match status" value="1"/>
</dbReference>
<keyword evidence="7" id="KW-0812">Transmembrane</keyword>
<comment type="caution">
    <text evidence="9">The sequence shown here is derived from an EMBL/GenBank/DDBJ whole genome shotgun (WGS) entry which is preliminary data.</text>
</comment>
<evidence type="ECO:0000256" key="7">
    <source>
        <dbReference type="SAM" id="Phobius"/>
    </source>
</evidence>
<evidence type="ECO:0000256" key="2">
    <source>
        <dbReference type="ARBA" id="ARBA00010231"/>
    </source>
</evidence>
<dbReference type="GO" id="GO:0005975">
    <property type="term" value="P:carbohydrate metabolic process"/>
    <property type="evidence" value="ECO:0007669"/>
    <property type="project" value="InterPro"/>
</dbReference>
<dbReference type="SUPFAM" id="SSF53738">
    <property type="entry name" value="Phosphoglucomutase, first 3 domains"/>
    <property type="match status" value="1"/>
</dbReference>
<evidence type="ECO:0000313" key="9">
    <source>
        <dbReference type="EMBL" id="OGY63607.1"/>
    </source>
</evidence>
<feature type="transmembrane region" description="Helical" evidence="7">
    <location>
        <begin position="73"/>
        <end position="96"/>
    </location>
</feature>
<dbReference type="GO" id="GO:0016868">
    <property type="term" value="F:intramolecular phosphotransferase activity"/>
    <property type="evidence" value="ECO:0007669"/>
    <property type="project" value="InterPro"/>
</dbReference>
<dbReference type="Gene3D" id="3.40.120.10">
    <property type="entry name" value="Alpha-D-Glucose-1,6-Bisphosphate, subunit A, domain 3"/>
    <property type="match status" value="1"/>
</dbReference>
<keyword evidence="7" id="KW-1133">Transmembrane helix</keyword>
<dbReference type="EMBL" id="MHJG01000020">
    <property type="protein sequence ID" value="OGY63607.1"/>
    <property type="molecule type" value="Genomic_DNA"/>
</dbReference>
<organism evidence="9 10">
    <name type="scientific">Candidatus Harrisonbacteria bacterium RIFCSPHIGHO2_02_FULL_42_16</name>
    <dbReference type="NCBI Taxonomy" id="1798404"/>
    <lineage>
        <taxon>Bacteria</taxon>
        <taxon>Candidatus Harrisoniibacteriota</taxon>
    </lineage>
</organism>
<dbReference type="PANTHER" id="PTHR43771">
    <property type="entry name" value="PHOSPHOMANNOMUTASE"/>
    <property type="match status" value="1"/>
</dbReference>
<dbReference type="AlphaFoldDB" id="A0A1G1ZIF6"/>
<proteinExistence type="inferred from homology"/>
<keyword evidence="7" id="KW-0472">Membrane</keyword>
<evidence type="ECO:0000256" key="6">
    <source>
        <dbReference type="ARBA" id="ARBA00023235"/>
    </source>
</evidence>
<evidence type="ECO:0000313" key="10">
    <source>
        <dbReference type="Proteomes" id="UP000177960"/>
    </source>
</evidence>